<organism evidence="2 3">
    <name type="scientific">Rothia mucilaginosa</name>
    <dbReference type="NCBI Taxonomy" id="43675"/>
    <lineage>
        <taxon>Bacteria</taxon>
        <taxon>Bacillati</taxon>
        <taxon>Actinomycetota</taxon>
        <taxon>Actinomycetes</taxon>
        <taxon>Micrococcales</taxon>
        <taxon>Micrococcaceae</taxon>
        <taxon>Rothia</taxon>
    </lineage>
</organism>
<dbReference type="GO" id="GO:0006629">
    <property type="term" value="P:lipid metabolic process"/>
    <property type="evidence" value="ECO:0007669"/>
    <property type="project" value="InterPro"/>
</dbReference>
<reference evidence="2" key="1">
    <citation type="submission" date="2020-04" db="EMBL/GenBank/DDBJ databases">
        <title>Deep metagenomics examines the oral microbiome during advanced dental caries in children, revealing novel taxa and co-occurrences with host molecules.</title>
        <authorList>
            <person name="Baker J.L."/>
            <person name="Morton J.T."/>
            <person name="Dinis M."/>
            <person name="Alvarez R."/>
            <person name="Tran N.C."/>
            <person name="Knight R."/>
            <person name="Edlund A."/>
        </authorList>
    </citation>
    <scope>NUCLEOTIDE SEQUENCE</scope>
    <source>
        <strain evidence="2">JCVI_29_bin.11</strain>
    </source>
</reference>
<feature type="domain" description="GP-PDE" evidence="1">
    <location>
        <begin position="229"/>
        <end position="455"/>
    </location>
</feature>
<dbReference type="AlphaFoldDB" id="A0A930L658"/>
<sequence length="455" mass="48949">MSAESKIGDTVIIYLASQFGNTKTRPEGKWDVTYSANAGSGRSGLIARAVVTDPAQTQNVQFVPKGGESNARECVVMLVVANGWTNWPREWGPEKPSPYPQTAITFFAGQSHGGAGVAWEDWRTDPQASWTAGDVTPAASWSSLRVEARTGALPEAATAMGWASVSIGGRLPPAGGGGQVEEPVGQPVELHGVGPARVSVYEPPTVVPAKIGVMPGGYSSISEMMGTSGFLIAHRGGSGSWPEMSMKAYTNSVAYGAKALEVSTHKTQDGVWVLCHDQDLKRVDSTAPETPLAQMTWAEVQKYRTVGEPFVRIEEYLEAYGESHVTILDPKYSALQWSELALMLPSNAKDHVIWKSAGDATWLANQWRAAGWKCWGYAYEQHATNGDLAKWAPSWDYIGYPWEASEENWRIVTGLGKPVWAHICPSKAAYDQGLARGAAGCMVSGIADVLKTSTV</sequence>
<dbReference type="Proteomes" id="UP000713964">
    <property type="component" value="Unassembled WGS sequence"/>
</dbReference>
<dbReference type="Gene3D" id="3.20.20.190">
    <property type="entry name" value="Phosphatidylinositol (PI) phosphodiesterase"/>
    <property type="match status" value="1"/>
</dbReference>
<evidence type="ECO:0000313" key="2">
    <source>
        <dbReference type="EMBL" id="MBF1659591.1"/>
    </source>
</evidence>
<dbReference type="PROSITE" id="PS51704">
    <property type="entry name" value="GP_PDE"/>
    <property type="match status" value="1"/>
</dbReference>
<comment type="caution">
    <text evidence="2">The sequence shown here is derived from an EMBL/GenBank/DDBJ whole genome shotgun (WGS) entry which is preliminary data.</text>
</comment>
<accession>A0A930L658</accession>
<gene>
    <name evidence="2" type="ORF">HXO58_07130</name>
</gene>
<evidence type="ECO:0000313" key="3">
    <source>
        <dbReference type="Proteomes" id="UP000713964"/>
    </source>
</evidence>
<dbReference type="GO" id="GO:0008081">
    <property type="term" value="F:phosphoric diester hydrolase activity"/>
    <property type="evidence" value="ECO:0007669"/>
    <property type="project" value="InterPro"/>
</dbReference>
<dbReference type="SUPFAM" id="SSF51695">
    <property type="entry name" value="PLC-like phosphodiesterases"/>
    <property type="match status" value="1"/>
</dbReference>
<dbReference type="PANTHER" id="PTHR46211:SF14">
    <property type="entry name" value="GLYCEROPHOSPHODIESTER PHOSPHODIESTERASE"/>
    <property type="match status" value="1"/>
</dbReference>
<name>A0A930L658_9MICC</name>
<dbReference type="InterPro" id="IPR017946">
    <property type="entry name" value="PLC-like_Pdiesterase_TIM-brl"/>
</dbReference>
<protein>
    <recommendedName>
        <fullName evidence="1">GP-PDE domain-containing protein</fullName>
    </recommendedName>
</protein>
<dbReference type="Pfam" id="PF03009">
    <property type="entry name" value="GDPD"/>
    <property type="match status" value="1"/>
</dbReference>
<dbReference type="PANTHER" id="PTHR46211">
    <property type="entry name" value="GLYCEROPHOSPHORYL DIESTER PHOSPHODIESTERASE"/>
    <property type="match status" value="1"/>
</dbReference>
<proteinExistence type="predicted"/>
<evidence type="ECO:0000259" key="1">
    <source>
        <dbReference type="PROSITE" id="PS51704"/>
    </source>
</evidence>
<dbReference type="EMBL" id="JABZXL010000020">
    <property type="protein sequence ID" value="MBF1659591.1"/>
    <property type="molecule type" value="Genomic_DNA"/>
</dbReference>
<dbReference type="InterPro" id="IPR030395">
    <property type="entry name" value="GP_PDE_dom"/>
</dbReference>